<dbReference type="CDD" id="cd00093">
    <property type="entry name" value="HTH_XRE"/>
    <property type="match status" value="1"/>
</dbReference>
<accession>A0A0F7PX86</accession>
<dbReference type="Pfam" id="PF01381">
    <property type="entry name" value="HTH_3"/>
    <property type="match status" value="1"/>
</dbReference>
<protein>
    <submittedName>
        <fullName evidence="2">Cro/CI family phage transcriptional regulator</fullName>
    </submittedName>
</protein>
<organism evidence="2 3">
    <name type="scientific">Ligilactobacillus salivarius str. Ren</name>
    <dbReference type="NCBI Taxonomy" id="1194971"/>
    <lineage>
        <taxon>Bacteria</taxon>
        <taxon>Bacillati</taxon>
        <taxon>Bacillota</taxon>
        <taxon>Bacilli</taxon>
        <taxon>Lactobacillales</taxon>
        <taxon>Lactobacillaceae</taxon>
        <taxon>Ligilactobacillus</taxon>
    </lineage>
</organism>
<reference evidence="2 3" key="1">
    <citation type="submission" date="2015-05" db="EMBL/GenBank/DDBJ databases">
        <title>Complete genome sequence of Lactobacillus salivarius Ren, a probiotic strain with antitumor activity.</title>
        <authorList>
            <person name="Sun E."/>
            <person name="Zhao L."/>
            <person name="Liu S."/>
            <person name="Zhang M."/>
            <person name="Guo H."/>
            <person name="Ren F."/>
        </authorList>
    </citation>
    <scope>NUCLEOTIDE SEQUENCE [LARGE SCALE GENOMIC DNA]</scope>
    <source>
        <strain evidence="2 3">Ren</strain>
    </source>
</reference>
<dbReference type="InterPro" id="IPR001387">
    <property type="entry name" value="Cro/C1-type_HTH"/>
</dbReference>
<dbReference type="PATRIC" id="fig|1194971.3.peg.256"/>
<evidence type="ECO:0000313" key="2">
    <source>
        <dbReference type="EMBL" id="AKI03809.1"/>
    </source>
</evidence>
<dbReference type="GO" id="GO:0003677">
    <property type="term" value="F:DNA binding"/>
    <property type="evidence" value="ECO:0007669"/>
    <property type="project" value="InterPro"/>
</dbReference>
<dbReference type="SUPFAM" id="SSF47413">
    <property type="entry name" value="lambda repressor-like DNA-binding domains"/>
    <property type="match status" value="1"/>
</dbReference>
<dbReference type="Gene3D" id="1.10.260.40">
    <property type="entry name" value="lambda repressor-like DNA-binding domains"/>
    <property type="match status" value="1"/>
</dbReference>
<dbReference type="Proteomes" id="UP000035027">
    <property type="component" value="Chromosome"/>
</dbReference>
<dbReference type="SMART" id="SM00530">
    <property type="entry name" value="HTH_XRE"/>
    <property type="match status" value="1"/>
</dbReference>
<gene>
    <name evidence="2" type="ORF">LsR_00258</name>
</gene>
<feature type="domain" description="HTH cro/C1-type" evidence="1">
    <location>
        <begin position="7"/>
        <end position="59"/>
    </location>
</feature>
<dbReference type="InterPro" id="IPR010982">
    <property type="entry name" value="Lambda_DNA-bd_dom_sf"/>
</dbReference>
<dbReference type="EMBL" id="CP011403">
    <property type="protein sequence ID" value="AKI03809.1"/>
    <property type="molecule type" value="Genomic_DNA"/>
</dbReference>
<dbReference type="PROSITE" id="PS50943">
    <property type="entry name" value="HTH_CROC1"/>
    <property type="match status" value="1"/>
</dbReference>
<dbReference type="AlphaFoldDB" id="A0A0F7PX86"/>
<dbReference type="RefSeq" id="WP_047035115.1">
    <property type="nucleotide sequence ID" value="NZ_CP011403.1"/>
</dbReference>
<evidence type="ECO:0000313" key="3">
    <source>
        <dbReference type="Proteomes" id="UP000035027"/>
    </source>
</evidence>
<sequence length="131" mass="14943">MDIYERVQYLAKNQGLSVRELGNKLNIGPTTLYKWKNQTPKSDILIKVADFFGVSTDYLLGRSNDKYDLSPEEKIDIGIEAEKMMKGLNDEGSINFYGEPMSEEDKEATLSALNLLMTINRKKAKKKKDMN</sequence>
<name>A0A0F7PX86_9LACO</name>
<proteinExistence type="predicted"/>
<evidence type="ECO:0000259" key="1">
    <source>
        <dbReference type="PROSITE" id="PS50943"/>
    </source>
</evidence>